<sequence length="87" mass="9623">MGNKQSYNLNDGNTFSQGGNAEIAYTYDTAEGINMKKSVERPPDPEASLKPATDIEGNVREEAKLHILRRIPPMPDMPLKSAEFTVD</sequence>
<evidence type="ECO:0000313" key="1">
    <source>
        <dbReference type="Proteomes" id="UP000887576"/>
    </source>
</evidence>
<dbReference type="Proteomes" id="UP000887576">
    <property type="component" value="Unplaced"/>
</dbReference>
<accession>A0AC34QR87</accession>
<protein>
    <submittedName>
        <fullName evidence="2">Uncharacterized protein</fullName>
    </submittedName>
</protein>
<name>A0AC34QR87_9BILA</name>
<proteinExistence type="predicted"/>
<dbReference type="WBParaSite" id="JU765_v2.g18702.t1">
    <property type="protein sequence ID" value="JU765_v2.g18702.t1"/>
    <property type="gene ID" value="JU765_v2.g18702"/>
</dbReference>
<reference evidence="2" key="1">
    <citation type="submission" date="2022-11" db="UniProtKB">
        <authorList>
            <consortium name="WormBaseParasite"/>
        </authorList>
    </citation>
    <scope>IDENTIFICATION</scope>
</reference>
<evidence type="ECO:0000313" key="2">
    <source>
        <dbReference type="WBParaSite" id="JU765_v2.g18702.t1"/>
    </source>
</evidence>
<organism evidence="1 2">
    <name type="scientific">Panagrolaimus sp. JU765</name>
    <dbReference type="NCBI Taxonomy" id="591449"/>
    <lineage>
        <taxon>Eukaryota</taxon>
        <taxon>Metazoa</taxon>
        <taxon>Ecdysozoa</taxon>
        <taxon>Nematoda</taxon>
        <taxon>Chromadorea</taxon>
        <taxon>Rhabditida</taxon>
        <taxon>Tylenchina</taxon>
        <taxon>Panagrolaimomorpha</taxon>
        <taxon>Panagrolaimoidea</taxon>
        <taxon>Panagrolaimidae</taxon>
        <taxon>Panagrolaimus</taxon>
    </lineage>
</organism>